<dbReference type="AlphaFoldDB" id="A0A1Z5KSM6"/>
<comment type="caution">
    <text evidence="14">The sequence shown here is derived from an EMBL/GenBank/DDBJ whole genome shotgun (WGS) entry which is preliminary data.</text>
</comment>
<evidence type="ECO:0000256" key="1">
    <source>
        <dbReference type="ARBA" id="ARBA00001974"/>
    </source>
</evidence>
<evidence type="ECO:0000256" key="4">
    <source>
        <dbReference type="ARBA" id="ARBA00012772"/>
    </source>
</evidence>
<evidence type="ECO:0000313" key="15">
    <source>
        <dbReference type="Proteomes" id="UP000198406"/>
    </source>
</evidence>
<dbReference type="InterPro" id="IPR016156">
    <property type="entry name" value="FAD/NAD-linked_Rdtase_dimer_sf"/>
</dbReference>
<dbReference type="SUPFAM" id="SSF51905">
    <property type="entry name" value="FAD/NAD(P)-binding domain"/>
    <property type="match status" value="1"/>
</dbReference>
<proteinExistence type="predicted"/>
<dbReference type="GO" id="GO:0050660">
    <property type="term" value="F:flavin adenine dinucleotide binding"/>
    <property type="evidence" value="ECO:0007669"/>
    <property type="project" value="TreeGrafter"/>
</dbReference>
<dbReference type="InterPro" id="IPR050151">
    <property type="entry name" value="Class-I_Pyr_Nuc-Dis_Oxidored"/>
</dbReference>
<dbReference type="Pfam" id="PF07992">
    <property type="entry name" value="Pyr_redox_2"/>
    <property type="match status" value="1"/>
</dbReference>
<dbReference type="PANTHER" id="PTHR22912:SF93">
    <property type="entry name" value="SOLUBLE PYRIDINE NUCLEOTIDE TRANSHYDROGENASE"/>
    <property type="match status" value="1"/>
</dbReference>
<dbReference type="Pfam" id="PF02852">
    <property type="entry name" value="Pyr_redox_dim"/>
    <property type="match status" value="1"/>
</dbReference>
<keyword evidence="8" id="KW-0521">NADP</keyword>
<dbReference type="InterPro" id="IPR036188">
    <property type="entry name" value="FAD/NAD-bd_sf"/>
</dbReference>
<dbReference type="PANTHER" id="PTHR22912">
    <property type="entry name" value="DISULFIDE OXIDOREDUCTASE"/>
    <property type="match status" value="1"/>
</dbReference>
<dbReference type="GO" id="GO:0006103">
    <property type="term" value="P:2-oxoglutarate metabolic process"/>
    <property type="evidence" value="ECO:0007669"/>
    <property type="project" value="TreeGrafter"/>
</dbReference>
<dbReference type="InterPro" id="IPR004099">
    <property type="entry name" value="Pyr_nucl-diS_OxRdtase_dimer"/>
</dbReference>
<dbReference type="Proteomes" id="UP000198406">
    <property type="component" value="Unassembled WGS sequence"/>
</dbReference>
<keyword evidence="7" id="KW-0274">FAD</keyword>
<comment type="subcellular location">
    <subcellularLocation>
        <location evidence="3">Cytoplasm</location>
    </subcellularLocation>
</comment>
<organism evidence="14 15">
    <name type="scientific">Fistulifera solaris</name>
    <name type="common">Oleaginous diatom</name>
    <dbReference type="NCBI Taxonomy" id="1519565"/>
    <lineage>
        <taxon>Eukaryota</taxon>
        <taxon>Sar</taxon>
        <taxon>Stramenopiles</taxon>
        <taxon>Ochrophyta</taxon>
        <taxon>Bacillariophyta</taxon>
        <taxon>Bacillariophyceae</taxon>
        <taxon>Bacillariophycidae</taxon>
        <taxon>Naviculales</taxon>
        <taxon>Naviculaceae</taxon>
        <taxon>Fistulifera</taxon>
    </lineage>
</organism>
<dbReference type="EC" id="1.6.1.1" evidence="4"/>
<keyword evidence="6" id="KW-0285">Flavoprotein</keyword>
<comment type="function">
    <text evidence="2">Conversion of NADPH, generated by peripheral catabolic pathways, to NADH, which can enter the respiratory chain for energy generation.</text>
</comment>
<sequence length="605" mass="64390">MFHMILDFTLVGRRTRQLTVCVLLVTFSLLTNSDAFLARTDSAQLQRYIKATVDDNYDLAVIGGGIVGVQAALLAAQGKNGNKKKVILIDAPRASAMLMNEGTGEDLSLGAPSGLFSKALRDTGKRIKVSTLRGMGLREDSVWNEIINSCVDLAHSNADDMRRQLSQAGVTVMEGFARFSDSGETDRIVVHPDATSVFDDSVQVDVVPAKNILIATGSKPFRPLNIPFDGKRIFDSDSINALKFLPKSIAITGSGIVAMEFAKIFRNLGAEVTLIIRDQVPRNALMKVGLDKDVSAMLVADLMRSGIRIQKGAQVKSFSVPPEASENIRAPIKIYLEANGGGALPTGTPTELSCDIYLAAVGRTPNTAGLNLQGAGIDVDRYGGVLVDDCLQTTQPNVYAAGDVVGRPFLASTGVAQAQAALSRILGVDSPQCDVSDPTCVQNGMGQAGNSFDPASLASNPFAFPTGVWTSPEAAFYGLSTTQAKALGVDASEGMALYAECLRGRVFSPNGLLKLVFDRKTGRVLGVHICGDDACELIHYGMEIVKGRKTINDLVGSVYSAVTFHELYKIAAEAALDEDGARKRRAAAGKALAARNRQVRDQQSA</sequence>
<evidence type="ECO:0000256" key="10">
    <source>
        <dbReference type="ARBA" id="ARBA00023027"/>
    </source>
</evidence>
<keyword evidence="9" id="KW-0560">Oxidoreductase</keyword>
<dbReference type="SUPFAM" id="SSF55424">
    <property type="entry name" value="FAD/NAD-linked reductases, dimerisation (C-terminal) domain"/>
    <property type="match status" value="1"/>
</dbReference>
<protein>
    <recommendedName>
        <fullName evidence="4">NAD(P)(+) transhydrogenase (Si-specific)</fullName>
        <ecNumber evidence="4">1.6.1.1</ecNumber>
    </recommendedName>
    <alternativeName>
        <fullName evidence="11">NAD(P)(+) transhydrogenase [B-specific]</fullName>
    </alternativeName>
</protein>
<evidence type="ECO:0000256" key="7">
    <source>
        <dbReference type="ARBA" id="ARBA00022827"/>
    </source>
</evidence>
<evidence type="ECO:0000256" key="3">
    <source>
        <dbReference type="ARBA" id="ARBA00004496"/>
    </source>
</evidence>
<feature type="domain" description="FAD/NAD(P)-binding" evidence="13">
    <location>
        <begin position="57"/>
        <end position="418"/>
    </location>
</feature>
<feature type="domain" description="Pyridine nucleotide-disulphide oxidoreductase dimerisation" evidence="12">
    <location>
        <begin position="465"/>
        <end position="569"/>
    </location>
</feature>
<dbReference type="EMBL" id="BDSP01000289">
    <property type="protein sequence ID" value="GAX29289.1"/>
    <property type="molecule type" value="Genomic_DNA"/>
</dbReference>
<name>A0A1Z5KSM6_FISSO</name>
<dbReference type="GO" id="GO:0003957">
    <property type="term" value="F:NAD(P)+ transhydrogenase (Si-specific) activity"/>
    <property type="evidence" value="ECO:0007669"/>
    <property type="project" value="UniProtKB-EC"/>
</dbReference>
<dbReference type="InterPro" id="IPR023753">
    <property type="entry name" value="FAD/NAD-binding_dom"/>
</dbReference>
<keyword evidence="10" id="KW-0520">NAD</keyword>
<dbReference type="GO" id="GO:0004148">
    <property type="term" value="F:dihydrolipoyl dehydrogenase (NADH) activity"/>
    <property type="evidence" value="ECO:0007669"/>
    <property type="project" value="TreeGrafter"/>
</dbReference>
<gene>
    <name evidence="14" type="ORF">FisN_16Hh281</name>
</gene>
<comment type="cofactor">
    <cofactor evidence="1">
        <name>FAD</name>
        <dbReference type="ChEBI" id="CHEBI:57692"/>
    </cofactor>
</comment>
<evidence type="ECO:0000256" key="2">
    <source>
        <dbReference type="ARBA" id="ARBA00002842"/>
    </source>
</evidence>
<evidence type="ECO:0000256" key="11">
    <source>
        <dbReference type="ARBA" id="ARBA00031183"/>
    </source>
</evidence>
<reference evidence="14 15" key="1">
    <citation type="journal article" date="2015" name="Plant Cell">
        <title>Oil accumulation by the oleaginous diatom Fistulifera solaris as revealed by the genome and transcriptome.</title>
        <authorList>
            <person name="Tanaka T."/>
            <person name="Maeda Y."/>
            <person name="Veluchamy A."/>
            <person name="Tanaka M."/>
            <person name="Abida H."/>
            <person name="Marechal E."/>
            <person name="Bowler C."/>
            <person name="Muto M."/>
            <person name="Sunaga Y."/>
            <person name="Tanaka M."/>
            <person name="Yoshino T."/>
            <person name="Taniguchi T."/>
            <person name="Fukuda Y."/>
            <person name="Nemoto M."/>
            <person name="Matsumoto M."/>
            <person name="Wong P.S."/>
            <person name="Aburatani S."/>
            <person name="Fujibuchi W."/>
        </authorList>
    </citation>
    <scope>NUCLEOTIDE SEQUENCE [LARGE SCALE GENOMIC DNA]</scope>
    <source>
        <strain evidence="14 15">JPCC DA0580</strain>
    </source>
</reference>
<dbReference type="OrthoDB" id="361797at2759"/>
<evidence type="ECO:0000256" key="5">
    <source>
        <dbReference type="ARBA" id="ARBA00022490"/>
    </source>
</evidence>
<dbReference type="InParanoid" id="A0A1Z5KSM6"/>
<dbReference type="Gene3D" id="3.30.390.30">
    <property type="match status" value="1"/>
</dbReference>
<dbReference type="GO" id="GO:0005829">
    <property type="term" value="C:cytosol"/>
    <property type="evidence" value="ECO:0007669"/>
    <property type="project" value="TreeGrafter"/>
</dbReference>
<evidence type="ECO:0000256" key="6">
    <source>
        <dbReference type="ARBA" id="ARBA00022630"/>
    </source>
</evidence>
<evidence type="ECO:0000259" key="13">
    <source>
        <dbReference type="Pfam" id="PF07992"/>
    </source>
</evidence>
<keyword evidence="15" id="KW-1185">Reference proteome</keyword>
<keyword evidence="5" id="KW-0963">Cytoplasm</keyword>
<dbReference type="Gene3D" id="3.50.50.60">
    <property type="entry name" value="FAD/NAD(P)-binding domain"/>
    <property type="match status" value="2"/>
</dbReference>
<evidence type="ECO:0000259" key="12">
    <source>
        <dbReference type="Pfam" id="PF02852"/>
    </source>
</evidence>
<evidence type="ECO:0000313" key="14">
    <source>
        <dbReference type="EMBL" id="GAX29289.1"/>
    </source>
</evidence>
<dbReference type="PRINTS" id="PR00411">
    <property type="entry name" value="PNDRDTASEI"/>
</dbReference>
<dbReference type="PRINTS" id="PR00368">
    <property type="entry name" value="FADPNR"/>
</dbReference>
<evidence type="ECO:0000256" key="8">
    <source>
        <dbReference type="ARBA" id="ARBA00022857"/>
    </source>
</evidence>
<evidence type="ECO:0000256" key="9">
    <source>
        <dbReference type="ARBA" id="ARBA00023002"/>
    </source>
</evidence>
<accession>A0A1Z5KSM6</accession>